<feature type="non-terminal residue" evidence="1">
    <location>
        <position position="1"/>
    </location>
</feature>
<protein>
    <recommendedName>
        <fullName evidence="3">Exo-alpha-sialidase</fullName>
    </recommendedName>
</protein>
<proteinExistence type="predicted"/>
<accession>A0A948WCB1</accession>
<organism evidence="1 2">
    <name type="scientific">Eiseniibacteriota bacterium</name>
    <dbReference type="NCBI Taxonomy" id="2212470"/>
    <lineage>
        <taxon>Bacteria</taxon>
        <taxon>Candidatus Eiseniibacteriota</taxon>
    </lineage>
</organism>
<dbReference type="SUPFAM" id="SSF50939">
    <property type="entry name" value="Sialidases"/>
    <property type="match status" value="1"/>
</dbReference>
<dbReference type="EMBL" id="JAHJDP010000035">
    <property type="protein sequence ID" value="MBU2690758.1"/>
    <property type="molecule type" value="Genomic_DNA"/>
</dbReference>
<evidence type="ECO:0000313" key="1">
    <source>
        <dbReference type="EMBL" id="MBU2690758.1"/>
    </source>
</evidence>
<evidence type="ECO:0008006" key="3">
    <source>
        <dbReference type="Google" id="ProtNLM"/>
    </source>
</evidence>
<gene>
    <name evidence="1" type="ORF">KJ970_07495</name>
</gene>
<name>A0A948WCB1_UNCEI</name>
<dbReference type="Proteomes" id="UP000777784">
    <property type="component" value="Unassembled WGS sequence"/>
</dbReference>
<dbReference type="InterPro" id="IPR036278">
    <property type="entry name" value="Sialidase_sf"/>
</dbReference>
<sequence>RSLAPFRGITKIRTDEKRTRHGATWTGSVVLDSGCHHGVVTGDAANEPSIAVDAVDPDRIVIGWRQFDTIARDFRQTGYGYTTDAGQTWTFTGVIEPGVFRSDPVLDSDSQGRIYYNSLTLDGDDYLCAVFQSSNGG</sequence>
<comment type="caution">
    <text evidence="1">The sequence shown here is derived from an EMBL/GenBank/DDBJ whole genome shotgun (WGS) entry which is preliminary data.</text>
</comment>
<evidence type="ECO:0000313" key="2">
    <source>
        <dbReference type="Proteomes" id="UP000777784"/>
    </source>
</evidence>
<reference evidence="1" key="1">
    <citation type="submission" date="2021-05" db="EMBL/GenBank/DDBJ databases">
        <title>Energy efficiency and biological interactions define the core microbiome of deep oligotrophic groundwater.</title>
        <authorList>
            <person name="Mehrshad M."/>
            <person name="Lopez-Fernandez M."/>
            <person name="Bell E."/>
            <person name="Bernier-Latmani R."/>
            <person name="Bertilsson S."/>
            <person name="Dopson M."/>
        </authorList>
    </citation>
    <scope>NUCLEOTIDE SEQUENCE</scope>
    <source>
        <strain evidence="1">Modern_marine.mb.64</strain>
    </source>
</reference>
<dbReference type="AlphaFoldDB" id="A0A948WCB1"/>